<dbReference type="VEuPathDB" id="MicrosporidiaDB:M896_051140"/>
<dbReference type="InParanoid" id="A0A0B2UL48"/>
<gene>
    <name evidence="1" type="ORF">M896_051140</name>
</gene>
<comment type="caution">
    <text evidence="1">The sequence shown here is derived from an EMBL/GenBank/DDBJ whole genome shotgun (WGS) entry which is preliminary data.</text>
</comment>
<name>A0A0B2UL48_9MICR</name>
<keyword evidence="2" id="KW-1185">Reference proteome</keyword>
<evidence type="ECO:0000313" key="2">
    <source>
        <dbReference type="Proteomes" id="UP000031056"/>
    </source>
</evidence>
<accession>A0A0B2UL48</accession>
<dbReference type="RefSeq" id="XP_014563747.1">
    <property type="nucleotide sequence ID" value="XM_014708261.1"/>
</dbReference>
<protein>
    <submittedName>
        <fullName evidence="1">Uncharacterized protein</fullName>
    </submittedName>
</protein>
<dbReference type="OrthoDB" id="2190258at2759"/>
<evidence type="ECO:0000313" key="1">
    <source>
        <dbReference type="EMBL" id="KHN69705.1"/>
    </source>
</evidence>
<organism evidence="1 2">
    <name type="scientific">Ordospora colligata OC4</name>
    <dbReference type="NCBI Taxonomy" id="1354746"/>
    <lineage>
        <taxon>Eukaryota</taxon>
        <taxon>Fungi</taxon>
        <taxon>Fungi incertae sedis</taxon>
        <taxon>Microsporidia</taxon>
        <taxon>Ordosporidae</taxon>
        <taxon>Ordospora</taxon>
    </lineage>
</organism>
<dbReference type="GeneID" id="26261767"/>
<sequence length="527" mass="60729">MQSSELRALHNSRNHEEIYSRIRQEMKKLDFRQKLSTDDLDGLKLCIEDEIKKCVYAHKSIPKPVVSITLLLGNEFESKVKASMASHMTILCSVDYQDVLKRSFHKLSSLGICLMWVEESLAKVMLRYALVSDWNLALEVLLRYYVMTKHKVCDYFFHNDVEEEDFVQAFEIVLRYEKRFAKLVDVSKCSLCMCRYQSSSEEVFTQDLVSTINHSCIHMRMLSSQFIPNITIYLKVSFNELISGEFEQDNVKLCVVSTVLDFFHGVEKILKKIEYLDDLSAYKCLVRYFDRYLAILISKISLGNTIYKSIVVLNTLLFARETMSDFMTRIFGQAGILDDTPNASEEIRKMEAFHSSILDIQLSVCFAKINFESPNGLAKEIIRLIDAEIISDATKGIGEETTMVLLESMVSQMLSRVYSIRITPDTSEALLLEVAEVKKHLKPKVSVIPMIDVLEKYLKVFLCSYDNEDCFVNNFIFMSEDIFSFEQIISCVQCKEKRRSLWSAYQRHTSTSVSSIPKSSDLTSLHT</sequence>
<dbReference type="Proteomes" id="UP000031056">
    <property type="component" value="Unassembled WGS sequence"/>
</dbReference>
<proteinExistence type="predicted"/>
<dbReference type="AlphaFoldDB" id="A0A0B2UL48"/>
<dbReference type="HOGENOM" id="CLU_529990_0_0_1"/>
<dbReference type="EMBL" id="JOKQ01000005">
    <property type="protein sequence ID" value="KHN69705.1"/>
    <property type="molecule type" value="Genomic_DNA"/>
</dbReference>
<reference evidence="1 2" key="1">
    <citation type="journal article" date="2014" name="MBio">
        <title>The Ordospora colligata genome; evolution of extreme reduction in microsporidia and host-to-parasite horizontal gene transfer.</title>
        <authorList>
            <person name="Pombert J.-F."/>
            <person name="Haag K.L."/>
            <person name="Beidas S."/>
            <person name="Ebert D."/>
            <person name="Keeling P.J."/>
        </authorList>
    </citation>
    <scope>NUCLEOTIDE SEQUENCE [LARGE SCALE GENOMIC DNA]</scope>
    <source>
        <strain evidence="1 2">OC4</strain>
    </source>
</reference>